<dbReference type="OrthoDB" id="9761045at2"/>
<evidence type="ECO:0000313" key="10">
    <source>
        <dbReference type="EMBL" id="PKT71219.1"/>
    </source>
</evidence>
<dbReference type="Gene3D" id="2.60.120.260">
    <property type="entry name" value="Galactose-binding domain-like"/>
    <property type="match status" value="4"/>
</dbReference>
<dbReference type="SUPFAM" id="SSF49785">
    <property type="entry name" value="Galactose-binding domain-like"/>
    <property type="match status" value="2"/>
</dbReference>
<dbReference type="SUPFAM" id="SSF48208">
    <property type="entry name" value="Six-hairpin glycosidases"/>
    <property type="match status" value="1"/>
</dbReference>
<feature type="domain" description="Bacterial alpha-L-rhamnosidase N-terminal" evidence="7">
    <location>
        <begin position="539"/>
        <end position="706"/>
    </location>
</feature>
<protein>
    <recommendedName>
        <fullName evidence="2">alpha-L-rhamnosidase</fullName>
        <ecNumber evidence="2">3.2.1.40</ecNumber>
    </recommendedName>
</protein>
<dbReference type="Pfam" id="PF05592">
    <property type="entry name" value="Bac_rhamnosid"/>
    <property type="match status" value="1"/>
</dbReference>
<feature type="domain" description="Alpha-L-rhamnosidase concanavalin-like" evidence="6">
    <location>
        <begin position="720"/>
        <end position="818"/>
    </location>
</feature>
<dbReference type="InterPro" id="IPR012341">
    <property type="entry name" value="6hp_glycosidase-like_sf"/>
</dbReference>
<dbReference type="InterPro" id="IPR013737">
    <property type="entry name" value="Bac_rhamnosid_N"/>
</dbReference>
<dbReference type="Gene3D" id="2.60.420.10">
    <property type="entry name" value="Maltose phosphorylase, domain 3"/>
    <property type="match status" value="1"/>
</dbReference>
<dbReference type="RefSeq" id="WP_103550881.1">
    <property type="nucleotide sequence ID" value="NZ_KZ626876.1"/>
</dbReference>
<evidence type="ECO:0000256" key="1">
    <source>
        <dbReference type="ARBA" id="ARBA00001445"/>
    </source>
</evidence>
<keyword evidence="5" id="KW-1133">Transmembrane helix</keyword>
<dbReference type="PANTHER" id="PTHR33307">
    <property type="entry name" value="ALPHA-RHAMNOSIDASE (EUROFUNG)"/>
    <property type="match status" value="1"/>
</dbReference>
<dbReference type="PROSITE" id="PS51318">
    <property type="entry name" value="TAT"/>
    <property type="match status" value="1"/>
</dbReference>
<dbReference type="AlphaFoldDB" id="A0A2I0SMR6"/>
<sequence>MASQTTPHGPDSPTPHGPDSPTPRARSAFSRRGFLGAGSALAVGALAAGAVGALPARARAATDAPRALPVGLSPAHWIWYPEGDPGTDAPVGHRYFRTRFTVAQGEVTDAQLVVTGDDTVDVWLNGTPLAGSPRGADSWRRALYVDLRPAVTTGVNTLALAVRNQGGPAGVIGRVRVLSAGGTTDVVTGSGWSAGKDVPEGWEQPGFGDGGWPAARDLGAYGVAPWYTAVVAPDLAAPSPLSVAGRTVERRDNPLGVDTARPRFGWRLDSTERQQRQAGYQIQVSSTAAGGGDLWDSGRVPSGRQIDIAYAGRPLASLTRYFWRVRVWDSQGRSGTWSEPEWFETGLLAPADEWRAAFIGRPAGPDLSGAGWIWYPEGDPAAGRPAETRYFRRAFTLTDAPTAATLVVTGDDTADVWVNGTLVSSSPRVTDSWKSAALVDVTARLTSGRNVIAVAARNTSQSPAAIIAKLTVTGGPTIVTDASWKSFQSGPSGWQTPGYDDGGWPAARAVAAYGAGPWGSGVRVVSPAPLLRKSFTVDKEVAAARLLTTALGLHETRLNGAKVGHDVLAPGWTDYGKRLQYKVFDVTPDIRQGANVLGAWLGNGWYSGSLGFAGSRHYGTRPWYAAQLLITFTDGSTQWVTTDGTWKTSTGAITVDDLYDGESYDARLHVDGWDAAGFDDKDWAGATVHDGTTPRLVAQVDNGVTVQHEFSPVSITQPLPGVWIFDLGQNFTGWNRIALSGDAGTTVTVRHGEVLNPDGTLYTTNLRAAQATDRFTLAGTGEVETYEPRFTVHGYRYVELSGAPAGFSPDGSTVTGRAVWTDAAQPGTFSTSDALINQLQHNIVWGERGNMLSIPTDCPQRDERLGWTGDIAAFCATSTFNLHSHGLLAKFADDLTDAQQSDGAFTDVAPAVIGGSGTAGWGDAGVIIPYTLWQRFGDLSVVDRHFPAMARWVDYLRGTAGSDLIRDRQTFGDWLNVDDNTAQDVICTAYFSWSARLVSRMAAATGRTAEATSYGRLADQVAAAFTARFVTADGTVRGNTQTGYVLALAFELLPASLVQPAADKLAAKVTATNGHLSVGFLGVENLLPVLADHGHLDTAYRILLQRGFPGWGYMIDHGATTIWERWDGIRTDGSFNDPGMNSFNHYGLGSVGDFLYRQIGGLGPASPGYASLRVAPRPGGGLTSADTTYDTPFGSASSGWSVSGGRLELRVTVPVNTYAAVTVPTSRPQSIVAPAQAVPAGPASFHLPAGSYTFTAAS</sequence>
<proteinExistence type="predicted"/>
<evidence type="ECO:0000256" key="5">
    <source>
        <dbReference type="SAM" id="Phobius"/>
    </source>
</evidence>
<feature type="domain" description="Alpha-L-rhamnosidase C-terminal" evidence="9">
    <location>
        <begin position="1161"/>
        <end position="1233"/>
    </location>
</feature>
<feature type="transmembrane region" description="Helical" evidence="5">
    <location>
        <begin position="34"/>
        <end position="56"/>
    </location>
</feature>
<comment type="caution">
    <text evidence="10">The sequence shown here is derived from an EMBL/GenBank/DDBJ whole genome shotgun (WGS) entry which is preliminary data.</text>
</comment>
<evidence type="ECO:0000256" key="4">
    <source>
        <dbReference type="SAM" id="MobiDB-lite"/>
    </source>
</evidence>
<dbReference type="Pfam" id="PF17389">
    <property type="entry name" value="Bac_rhamnosid6H"/>
    <property type="match status" value="1"/>
</dbReference>
<dbReference type="InterPro" id="IPR016007">
    <property type="entry name" value="Alpha_rhamnosid"/>
</dbReference>
<dbReference type="InterPro" id="IPR013783">
    <property type="entry name" value="Ig-like_fold"/>
</dbReference>
<keyword evidence="3" id="KW-0378">Hydrolase</keyword>
<dbReference type="Pfam" id="PF08531">
    <property type="entry name" value="Bac_rhamnosid_N"/>
    <property type="match status" value="1"/>
</dbReference>
<evidence type="ECO:0000313" key="11">
    <source>
        <dbReference type="Proteomes" id="UP000236178"/>
    </source>
</evidence>
<dbReference type="InterPro" id="IPR035398">
    <property type="entry name" value="Bac_rhamnosid_C"/>
</dbReference>
<dbReference type="Gene3D" id="1.50.10.10">
    <property type="match status" value="1"/>
</dbReference>
<feature type="domain" description="Alpha-L-rhamnosidase six-hairpin glycosidase" evidence="8">
    <location>
        <begin position="825"/>
        <end position="1159"/>
    </location>
</feature>
<reference evidence="10 11" key="1">
    <citation type="submission" date="2017-12" db="EMBL/GenBank/DDBJ databases">
        <title>Streptomyces populusis sp. nov., a novel endophytic actinobacterium isolated from stems of Populus adenopoda Maxim.</title>
        <authorList>
            <person name="Wang Z."/>
        </authorList>
    </citation>
    <scope>NUCLEOTIDE SEQUENCE [LARGE SCALE GENOMIC DNA]</scope>
    <source>
        <strain evidence="10 11">A249</strain>
    </source>
</reference>
<dbReference type="GO" id="GO:0030596">
    <property type="term" value="F:alpha-L-rhamnosidase activity"/>
    <property type="evidence" value="ECO:0007669"/>
    <property type="project" value="UniProtKB-EC"/>
</dbReference>
<feature type="compositionally biased region" description="Pro residues" evidence="4">
    <location>
        <begin position="10"/>
        <end position="21"/>
    </location>
</feature>
<dbReference type="InterPro" id="IPR008928">
    <property type="entry name" value="6-hairpin_glycosidase_sf"/>
</dbReference>
<comment type="catalytic activity">
    <reaction evidence="1">
        <text>Hydrolysis of terminal non-reducing alpha-L-rhamnose residues in alpha-L-rhamnosides.</text>
        <dbReference type="EC" id="3.2.1.40"/>
    </reaction>
</comment>
<dbReference type="Pfam" id="PF17390">
    <property type="entry name" value="Bac_rhamnosid_C"/>
    <property type="match status" value="1"/>
</dbReference>
<keyword evidence="5" id="KW-0812">Transmembrane</keyword>
<dbReference type="InterPro" id="IPR008902">
    <property type="entry name" value="Rhamnosid_concanavalin"/>
</dbReference>
<dbReference type="Pfam" id="PF25788">
    <property type="entry name" value="Ig_Rha78A_N"/>
    <property type="match status" value="1"/>
</dbReference>
<accession>A0A2I0SMR6</accession>
<gene>
    <name evidence="10" type="ORF">CW362_20040</name>
</gene>
<dbReference type="Gene3D" id="2.60.40.10">
    <property type="entry name" value="Immunoglobulins"/>
    <property type="match status" value="1"/>
</dbReference>
<feature type="region of interest" description="Disordered" evidence="4">
    <location>
        <begin position="1"/>
        <end position="27"/>
    </location>
</feature>
<evidence type="ECO:0000259" key="6">
    <source>
        <dbReference type="Pfam" id="PF05592"/>
    </source>
</evidence>
<dbReference type="GO" id="GO:0005975">
    <property type="term" value="P:carbohydrate metabolic process"/>
    <property type="evidence" value="ECO:0007669"/>
    <property type="project" value="InterPro"/>
</dbReference>
<keyword evidence="5" id="KW-0472">Membrane</keyword>
<name>A0A2I0SMR6_9ACTN</name>
<evidence type="ECO:0000256" key="2">
    <source>
        <dbReference type="ARBA" id="ARBA00012652"/>
    </source>
</evidence>
<dbReference type="EC" id="3.2.1.40" evidence="2"/>
<dbReference type="EMBL" id="PJOS01000037">
    <property type="protein sequence ID" value="PKT71219.1"/>
    <property type="molecule type" value="Genomic_DNA"/>
</dbReference>
<evidence type="ECO:0000259" key="7">
    <source>
        <dbReference type="Pfam" id="PF08531"/>
    </source>
</evidence>
<dbReference type="PANTHER" id="PTHR33307:SF6">
    <property type="entry name" value="ALPHA-RHAMNOSIDASE (EUROFUNG)-RELATED"/>
    <property type="match status" value="1"/>
</dbReference>
<dbReference type="InterPro" id="IPR035396">
    <property type="entry name" value="Bac_rhamnosid6H"/>
</dbReference>
<dbReference type="InterPro" id="IPR008979">
    <property type="entry name" value="Galactose-bd-like_sf"/>
</dbReference>
<evidence type="ECO:0000259" key="9">
    <source>
        <dbReference type="Pfam" id="PF17390"/>
    </source>
</evidence>
<dbReference type="InterPro" id="IPR006311">
    <property type="entry name" value="TAT_signal"/>
</dbReference>
<dbReference type="Proteomes" id="UP000236178">
    <property type="component" value="Unassembled WGS sequence"/>
</dbReference>
<evidence type="ECO:0000256" key="3">
    <source>
        <dbReference type="ARBA" id="ARBA00022801"/>
    </source>
</evidence>
<evidence type="ECO:0000259" key="8">
    <source>
        <dbReference type="Pfam" id="PF17389"/>
    </source>
</evidence>
<organism evidence="10 11">
    <name type="scientific">Streptomyces populi</name>
    <dbReference type="NCBI Taxonomy" id="2058924"/>
    <lineage>
        <taxon>Bacteria</taxon>
        <taxon>Bacillati</taxon>
        <taxon>Actinomycetota</taxon>
        <taxon>Actinomycetes</taxon>
        <taxon>Kitasatosporales</taxon>
        <taxon>Streptomycetaceae</taxon>
        <taxon>Streptomyces</taxon>
    </lineage>
</organism>
<keyword evidence="11" id="KW-1185">Reference proteome</keyword>